<reference evidence="1" key="1">
    <citation type="submission" date="2022-06" db="EMBL/GenBank/DDBJ databases">
        <title>Phylogenomic reconstructions and comparative analyses of Kickxellomycotina fungi.</title>
        <authorList>
            <person name="Reynolds N.K."/>
            <person name="Stajich J.E."/>
            <person name="Barry K."/>
            <person name="Grigoriev I.V."/>
            <person name="Crous P."/>
            <person name="Smith M.E."/>
        </authorList>
    </citation>
    <scope>NUCLEOTIDE SEQUENCE</scope>
    <source>
        <strain evidence="1">RSA 2271</strain>
    </source>
</reference>
<name>A0ACC1HNS9_9FUNG</name>
<gene>
    <name evidence="1" type="primary">TIF11</name>
    <name evidence="1" type="ORF">EV182_007494</name>
</gene>
<keyword evidence="1" id="KW-0396">Initiation factor</keyword>
<organism evidence="1 2">
    <name type="scientific">Spiromyces aspiralis</name>
    <dbReference type="NCBI Taxonomy" id="68401"/>
    <lineage>
        <taxon>Eukaryota</taxon>
        <taxon>Fungi</taxon>
        <taxon>Fungi incertae sedis</taxon>
        <taxon>Zoopagomycota</taxon>
        <taxon>Kickxellomycotina</taxon>
        <taxon>Kickxellomycetes</taxon>
        <taxon>Kickxellales</taxon>
        <taxon>Kickxellaceae</taxon>
        <taxon>Spiromyces</taxon>
    </lineage>
</organism>
<dbReference type="Proteomes" id="UP001145114">
    <property type="component" value="Unassembled WGS sequence"/>
</dbReference>
<evidence type="ECO:0000313" key="2">
    <source>
        <dbReference type="Proteomes" id="UP001145114"/>
    </source>
</evidence>
<keyword evidence="2" id="KW-1185">Reference proteome</keyword>
<accession>A0ACC1HNS9</accession>
<comment type="caution">
    <text evidence="1">The sequence shown here is derived from an EMBL/GenBank/DDBJ whole genome shotgun (WGS) entry which is preliminary data.</text>
</comment>
<evidence type="ECO:0000313" key="1">
    <source>
        <dbReference type="EMBL" id="KAJ1676793.1"/>
    </source>
</evidence>
<sequence>MIKEEGQEYALVVKMLGNGRLDAQLFDGRKTLAHIRGKLRKKVWIGVGDLILLSEREFEERKTDVIHKYNADEVHQLKKISEIPDFVNVATAQEPNEDLAALSEQEEEGIVNFEIDEI</sequence>
<dbReference type="EMBL" id="JAMZIH010003486">
    <property type="protein sequence ID" value="KAJ1676793.1"/>
    <property type="molecule type" value="Genomic_DNA"/>
</dbReference>
<keyword evidence="1" id="KW-0648">Protein biosynthesis</keyword>
<protein>
    <submittedName>
        <fullName evidence="1">Translation initiation factor 1A</fullName>
    </submittedName>
</protein>
<proteinExistence type="predicted"/>